<accession>A0AAV6THT3</accession>
<comment type="caution">
    <text evidence="2">The sequence shown here is derived from an EMBL/GenBank/DDBJ whole genome shotgun (WGS) entry which is preliminary data.</text>
</comment>
<dbReference type="Proteomes" id="UP000827092">
    <property type="component" value="Unassembled WGS sequence"/>
</dbReference>
<dbReference type="GO" id="GO:0071203">
    <property type="term" value="C:WASH complex"/>
    <property type="evidence" value="ECO:0007669"/>
    <property type="project" value="InterPro"/>
</dbReference>
<dbReference type="GO" id="GO:0007032">
    <property type="term" value="P:endosome organization"/>
    <property type="evidence" value="ECO:0007669"/>
    <property type="project" value="TreeGrafter"/>
</dbReference>
<organism evidence="2 3">
    <name type="scientific">Oedothorax gibbosus</name>
    <dbReference type="NCBI Taxonomy" id="931172"/>
    <lineage>
        <taxon>Eukaryota</taxon>
        <taxon>Metazoa</taxon>
        <taxon>Ecdysozoa</taxon>
        <taxon>Arthropoda</taxon>
        <taxon>Chelicerata</taxon>
        <taxon>Arachnida</taxon>
        <taxon>Araneae</taxon>
        <taxon>Araneomorphae</taxon>
        <taxon>Entelegynae</taxon>
        <taxon>Araneoidea</taxon>
        <taxon>Linyphiidae</taxon>
        <taxon>Erigoninae</taxon>
        <taxon>Oedothorax</taxon>
    </lineage>
</organism>
<dbReference type="InterPro" id="IPR019393">
    <property type="entry name" value="WASH_strumpellin"/>
</dbReference>
<sequence>MKFDSKHLAGALEGINESLIADIELHYKDPSKPYPKESNPLLYELSSYLEWAGIFNPLSKLSKLSYEKSIDALLSKKIADGIDGLPFLIGSLTFLHQFHQEHKYNFLEYMGQYARSVMDTLR</sequence>
<keyword evidence="3" id="KW-1185">Reference proteome</keyword>
<gene>
    <name evidence="2" type="ORF">JTE90_004241</name>
</gene>
<dbReference type="GO" id="GO:0030041">
    <property type="term" value="P:actin filament polymerization"/>
    <property type="evidence" value="ECO:0007669"/>
    <property type="project" value="TreeGrafter"/>
</dbReference>
<dbReference type="PANTHER" id="PTHR15691">
    <property type="entry name" value="WASH COMPLEX SUBUNIT 5"/>
    <property type="match status" value="1"/>
</dbReference>
<dbReference type="EMBL" id="JAFNEN010004271">
    <property type="protein sequence ID" value="KAG8171238.1"/>
    <property type="molecule type" value="Genomic_DNA"/>
</dbReference>
<dbReference type="GO" id="GO:0140285">
    <property type="term" value="P:endosome fission"/>
    <property type="evidence" value="ECO:0007669"/>
    <property type="project" value="TreeGrafter"/>
</dbReference>
<dbReference type="GO" id="GO:0051125">
    <property type="term" value="P:regulation of actin nucleation"/>
    <property type="evidence" value="ECO:0007669"/>
    <property type="project" value="TreeGrafter"/>
</dbReference>
<name>A0AAV6THT3_9ARAC</name>
<dbReference type="PANTHER" id="PTHR15691:SF6">
    <property type="entry name" value="WASH COMPLEX SUBUNIT 5"/>
    <property type="match status" value="1"/>
</dbReference>
<evidence type="ECO:0000256" key="1">
    <source>
        <dbReference type="ARBA" id="ARBA00006224"/>
    </source>
</evidence>
<proteinExistence type="inferred from homology"/>
<protein>
    <submittedName>
        <fullName evidence="2">Uncharacterized protein</fullName>
    </submittedName>
</protein>
<dbReference type="Pfam" id="PF10266">
    <property type="entry name" value="Strumpellin"/>
    <property type="match status" value="1"/>
</dbReference>
<comment type="similarity">
    <text evidence="1">Belongs to the strumpellin family.</text>
</comment>
<evidence type="ECO:0000313" key="2">
    <source>
        <dbReference type="EMBL" id="KAG8171238.1"/>
    </source>
</evidence>
<dbReference type="AlphaFoldDB" id="A0AAV6THT3"/>
<evidence type="ECO:0000313" key="3">
    <source>
        <dbReference type="Proteomes" id="UP000827092"/>
    </source>
</evidence>
<reference evidence="2 3" key="1">
    <citation type="journal article" date="2022" name="Nat. Ecol. Evol.">
        <title>A masculinizing supergene underlies an exaggerated male reproductive morph in a spider.</title>
        <authorList>
            <person name="Hendrickx F."/>
            <person name="De Corte Z."/>
            <person name="Sonet G."/>
            <person name="Van Belleghem S.M."/>
            <person name="Kostlbacher S."/>
            <person name="Vangestel C."/>
        </authorList>
    </citation>
    <scope>NUCLEOTIDE SEQUENCE [LARGE SCALE GENOMIC DNA]</scope>
    <source>
        <strain evidence="2">W744_W776</strain>
    </source>
</reference>
<dbReference type="GO" id="GO:0005768">
    <property type="term" value="C:endosome"/>
    <property type="evidence" value="ECO:0007669"/>
    <property type="project" value="TreeGrafter"/>
</dbReference>